<evidence type="ECO:0000259" key="1">
    <source>
        <dbReference type="Pfam" id="PF00155"/>
    </source>
</evidence>
<dbReference type="PANTHER" id="PTHR43510:SF1">
    <property type="entry name" value="AMINOTRANSFERASE FUNCTION, HYPOTHETICAL (EUROFUNG)"/>
    <property type="match status" value="1"/>
</dbReference>
<gene>
    <name evidence="2" type="ORF">S01H4_33929</name>
</gene>
<dbReference type="GO" id="GO:0003824">
    <property type="term" value="F:catalytic activity"/>
    <property type="evidence" value="ECO:0007669"/>
    <property type="project" value="InterPro"/>
</dbReference>
<dbReference type="SUPFAM" id="SSF53383">
    <property type="entry name" value="PLP-dependent transferases"/>
    <property type="match status" value="1"/>
</dbReference>
<comment type="caution">
    <text evidence="2">The sequence shown here is derived from an EMBL/GenBank/DDBJ whole genome shotgun (WGS) entry which is preliminary data.</text>
</comment>
<dbReference type="InterPro" id="IPR004839">
    <property type="entry name" value="Aminotransferase_I/II_large"/>
</dbReference>
<name>X1CGZ6_9ZZZZ</name>
<dbReference type="PANTHER" id="PTHR43510">
    <property type="entry name" value="AMINOTRANSFERASE FUNCTION, HYPOTHETICAL (EUROFUNG)"/>
    <property type="match status" value="1"/>
</dbReference>
<dbReference type="CDD" id="cd00609">
    <property type="entry name" value="AAT_like"/>
    <property type="match status" value="1"/>
</dbReference>
<proteinExistence type="predicted"/>
<sequence>MNKDEIEKLLSLQIGYGQTNGSIELRDTISKLYHEADIDNILVTNGTAEANFISMWTMIEPGDEILIMLPNYLQIWGIVRSFGAKVKPYHLKEEHDWKPDFDEINQLVSSKTKMIVICNPNNPTGAVLSDEDMKEFINIAEKNDTWIFTDEIYRGSELNGKETESFWNSYDKVIVTCGLAKSYSLQGLRIGWMTGPKKIIEKGWAYHDYTTIASNIISNYIAALALKPELRQKILNRNRSWLNENLAYLTEWLKSHKGPV</sequence>
<dbReference type="InterPro" id="IPR015421">
    <property type="entry name" value="PyrdxlP-dep_Trfase_major"/>
</dbReference>
<dbReference type="Gene3D" id="3.40.640.10">
    <property type="entry name" value="Type I PLP-dependent aspartate aminotransferase-like (Major domain)"/>
    <property type="match status" value="1"/>
</dbReference>
<dbReference type="InterPro" id="IPR004838">
    <property type="entry name" value="NHTrfase_class1_PyrdxlP-BS"/>
</dbReference>
<accession>X1CGZ6</accession>
<dbReference type="InterPro" id="IPR015424">
    <property type="entry name" value="PyrdxlP-dep_Trfase"/>
</dbReference>
<dbReference type="Pfam" id="PF00155">
    <property type="entry name" value="Aminotran_1_2"/>
    <property type="match status" value="1"/>
</dbReference>
<evidence type="ECO:0000313" key="2">
    <source>
        <dbReference type="EMBL" id="GAG83491.1"/>
    </source>
</evidence>
<dbReference type="EMBL" id="BART01017908">
    <property type="protein sequence ID" value="GAG83491.1"/>
    <property type="molecule type" value="Genomic_DNA"/>
</dbReference>
<dbReference type="GO" id="GO:0030170">
    <property type="term" value="F:pyridoxal phosphate binding"/>
    <property type="evidence" value="ECO:0007669"/>
    <property type="project" value="InterPro"/>
</dbReference>
<reference evidence="2" key="1">
    <citation type="journal article" date="2014" name="Front. Microbiol.">
        <title>High frequency of phylogenetically diverse reductive dehalogenase-homologous genes in deep subseafloor sedimentary metagenomes.</title>
        <authorList>
            <person name="Kawai M."/>
            <person name="Futagami T."/>
            <person name="Toyoda A."/>
            <person name="Takaki Y."/>
            <person name="Nishi S."/>
            <person name="Hori S."/>
            <person name="Arai W."/>
            <person name="Tsubouchi T."/>
            <person name="Morono Y."/>
            <person name="Uchiyama I."/>
            <person name="Ito T."/>
            <person name="Fujiyama A."/>
            <person name="Inagaki F."/>
            <person name="Takami H."/>
        </authorList>
    </citation>
    <scope>NUCLEOTIDE SEQUENCE</scope>
    <source>
        <strain evidence="2">Expedition CK06-06</strain>
    </source>
</reference>
<organism evidence="2">
    <name type="scientific">marine sediment metagenome</name>
    <dbReference type="NCBI Taxonomy" id="412755"/>
    <lineage>
        <taxon>unclassified sequences</taxon>
        <taxon>metagenomes</taxon>
        <taxon>ecological metagenomes</taxon>
    </lineage>
</organism>
<protein>
    <recommendedName>
        <fullName evidence="1">Aminotransferase class I/classII large domain-containing protein</fullName>
    </recommendedName>
</protein>
<feature type="domain" description="Aminotransferase class I/classII large" evidence="1">
    <location>
        <begin position="15"/>
        <end position="254"/>
    </location>
</feature>
<dbReference type="AlphaFoldDB" id="X1CGZ6"/>
<dbReference type="PROSITE" id="PS00105">
    <property type="entry name" value="AA_TRANSFER_CLASS_1"/>
    <property type="match status" value="1"/>
</dbReference>